<reference evidence="2 3" key="1">
    <citation type="journal article" date="2015" name="Antonie Van Leeuwenhoek">
        <title>Bosea vaviloviae sp. nov., a new species of slow-growing rhizobia isolated from nodules of the relict species Vavilovia formosa (Stev.) Fed.</title>
        <authorList>
            <person name="Safronova V.I."/>
            <person name="Kuznetsova I.G."/>
            <person name="Sazanova A.L."/>
            <person name="Kimeklis A.K."/>
            <person name="Belimov A.A."/>
            <person name="Andronov E.E."/>
            <person name="Pinaev A.G."/>
            <person name="Chizhevskaya E.P."/>
            <person name="Pukhaev A.R."/>
            <person name="Popov K.P."/>
            <person name="Willems A."/>
            <person name="Tikhonovich I.A."/>
        </authorList>
    </citation>
    <scope>NUCLEOTIDE SEQUENCE [LARGE SCALE GENOMIC DNA]</scope>
    <source>
        <strain evidence="2 3">Vaf18</strain>
    </source>
</reference>
<dbReference type="EMBL" id="CP017147">
    <property type="protein sequence ID" value="AOO81331.1"/>
    <property type="molecule type" value="Genomic_DNA"/>
</dbReference>
<proteinExistence type="predicted"/>
<dbReference type="OrthoDB" id="9780765at2"/>
<dbReference type="Gene3D" id="3.40.50.1820">
    <property type="entry name" value="alpha/beta hydrolase"/>
    <property type="match status" value="1"/>
</dbReference>
<feature type="domain" description="AB hydrolase-1" evidence="1">
    <location>
        <begin position="24"/>
        <end position="181"/>
    </location>
</feature>
<dbReference type="KEGG" id="bvv:BHK69_13425"/>
<dbReference type="InterPro" id="IPR000639">
    <property type="entry name" value="Epox_hydrolase-like"/>
</dbReference>
<evidence type="ECO:0000313" key="2">
    <source>
        <dbReference type="EMBL" id="AOO81331.1"/>
    </source>
</evidence>
<dbReference type="AlphaFoldDB" id="A0A1D7U1T5"/>
<protein>
    <submittedName>
        <fullName evidence="2">Alpha/beta hydrolase</fullName>
    </submittedName>
</protein>
<dbReference type="SUPFAM" id="SSF53474">
    <property type="entry name" value="alpha/beta-Hydrolases"/>
    <property type="match status" value="1"/>
</dbReference>
<dbReference type="InterPro" id="IPR050266">
    <property type="entry name" value="AB_hydrolase_sf"/>
</dbReference>
<accession>A0A1D7U1T5</accession>
<sequence>MLKQIEAGSLSIAYDESGDASGWPVVLLHGFPYDILAYENVSPLLVARGARVIVPYLRGYGPTRFLSDSTLRSGEQAVLGNDLRLLLDALKLEKAILGGFDWGGRAACIVAALWPERCAGLVTANGYSIQNIAKSLEPSAPEREYAHWYQYYFHNERGRAGLTQNRREICRLLWTLWSPEWRFGAETFERSALAFDNPDFVEVVIHSYRHRYGLVIGDASVAGIEQALAAQPVIAVPAIVLEGEADTVDPALGADGHRRHFLGHFAHRLLPHIGHNIPQEAPEPFAEAIVALHAQC</sequence>
<dbReference type="Proteomes" id="UP000094969">
    <property type="component" value="Chromosome"/>
</dbReference>
<dbReference type="GO" id="GO:0016787">
    <property type="term" value="F:hydrolase activity"/>
    <property type="evidence" value="ECO:0007669"/>
    <property type="project" value="UniProtKB-KW"/>
</dbReference>
<dbReference type="PANTHER" id="PTHR43798">
    <property type="entry name" value="MONOACYLGLYCEROL LIPASE"/>
    <property type="match status" value="1"/>
</dbReference>
<dbReference type="PRINTS" id="PR00412">
    <property type="entry name" value="EPOXHYDRLASE"/>
</dbReference>
<evidence type="ECO:0000259" key="1">
    <source>
        <dbReference type="Pfam" id="PF00561"/>
    </source>
</evidence>
<evidence type="ECO:0000313" key="3">
    <source>
        <dbReference type="Proteomes" id="UP000094969"/>
    </source>
</evidence>
<dbReference type="RefSeq" id="WP_069690545.1">
    <property type="nucleotide sequence ID" value="NZ_CP017147.1"/>
</dbReference>
<organism evidence="2 3">
    <name type="scientific">Bosea vaviloviae</name>
    <dbReference type="NCBI Taxonomy" id="1526658"/>
    <lineage>
        <taxon>Bacteria</taxon>
        <taxon>Pseudomonadati</taxon>
        <taxon>Pseudomonadota</taxon>
        <taxon>Alphaproteobacteria</taxon>
        <taxon>Hyphomicrobiales</taxon>
        <taxon>Boseaceae</taxon>
        <taxon>Bosea</taxon>
    </lineage>
</organism>
<dbReference type="InterPro" id="IPR029058">
    <property type="entry name" value="AB_hydrolase_fold"/>
</dbReference>
<dbReference type="Pfam" id="PF00561">
    <property type="entry name" value="Abhydrolase_1"/>
    <property type="match status" value="1"/>
</dbReference>
<dbReference type="STRING" id="1526658.BHK69_13425"/>
<dbReference type="InterPro" id="IPR000073">
    <property type="entry name" value="AB_hydrolase_1"/>
</dbReference>
<name>A0A1D7U1T5_9HYPH</name>
<keyword evidence="2" id="KW-0378">Hydrolase</keyword>
<keyword evidence="3" id="KW-1185">Reference proteome</keyword>
<gene>
    <name evidence="2" type="ORF">BHK69_13425</name>
</gene>